<evidence type="ECO:0000256" key="5">
    <source>
        <dbReference type="ARBA" id="ARBA00022801"/>
    </source>
</evidence>
<dbReference type="GO" id="GO:0006526">
    <property type="term" value="P:L-arginine biosynthetic process"/>
    <property type="evidence" value="ECO:0007669"/>
    <property type="project" value="TreeGrafter"/>
</dbReference>
<dbReference type="HOGENOM" id="CLU_031786_2_0_9"/>
<dbReference type="PANTHER" id="PTHR43808">
    <property type="entry name" value="ACETYLORNITHINE DEACETYLASE"/>
    <property type="match status" value="1"/>
</dbReference>
<dbReference type="SUPFAM" id="SSF53187">
    <property type="entry name" value="Zn-dependent exopeptidases"/>
    <property type="match status" value="1"/>
</dbReference>
<dbReference type="GO" id="GO:0016805">
    <property type="term" value="F:dipeptidase activity"/>
    <property type="evidence" value="ECO:0007669"/>
    <property type="project" value="UniProtKB-KW"/>
</dbReference>
<dbReference type="Proteomes" id="UP000006002">
    <property type="component" value="Unassembled WGS sequence"/>
</dbReference>
<name>A5ZQN2_9FIRM</name>
<accession>A5ZQN2</accession>
<sequence length="454" mass="49353">MIMSIKEEIHGLTDEILTNLERLVAIDSQLGTPSEGKPFGEGPAKVLEEALKIADELGFKTVNLDNYCGYAEMGEGEEIVGIAGHLDIVPVGGDWTYDPFKLTREGDHVYGRGTTDDKGPVLEALYAMKLLRDSGVKLNKRVRLIMGCNEETGSKCMEHYNEVAEEVSCGFTPDANFPCIHGEKGMVMMTAYSKNTRIISMNGGFVSNAVCDTCNTVVPAEAGLKEKLEAALAETKLQEYKITEENGEISIYAKGVPAHASTPTLGVNAAGVTFECLAKAGFEDDFVKFYNEHIGTACDGSGLGLKFEDEYGELTLCNGIVKTEDGVVSCTIDIRVPVTLKGDEVRKMCEDKLEDENGRIEIHMIGDSLFFPRESPLVNALYKAYVDVTGDTENKPMVIGGGTYAKSLKNIIAFGPEMPGIDYRIHGADEFILVSGMEEAVLVYMEAIKNLLAI</sequence>
<dbReference type="GO" id="GO:0008270">
    <property type="term" value="F:zinc ion binding"/>
    <property type="evidence" value="ECO:0007669"/>
    <property type="project" value="InterPro"/>
</dbReference>
<evidence type="ECO:0000256" key="2">
    <source>
        <dbReference type="ARBA" id="ARBA00006247"/>
    </source>
</evidence>
<evidence type="ECO:0000256" key="8">
    <source>
        <dbReference type="ARBA" id="ARBA00023049"/>
    </source>
</evidence>
<proteinExistence type="inferred from homology"/>
<dbReference type="eggNOG" id="COG0624">
    <property type="taxonomic scope" value="Bacteria"/>
</dbReference>
<dbReference type="EC" id="3.4.13.-" evidence="9"/>
<dbReference type="InterPro" id="IPR001261">
    <property type="entry name" value="ArgE/DapE_CS"/>
</dbReference>
<keyword evidence="3" id="KW-0645">Protease</keyword>
<dbReference type="NCBIfam" id="TIGR01887">
    <property type="entry name" value="dipeptidaselike"/>
    <property type="match status" value="1"/>
</dbReference>
<dbReference type="SUPFAM" id="SSF55031">
    <property type="entry name" value="Bacterial exopeptidase dimerisation domain"/>
    <property type="match status" value="1"/>
</dbReference>
<evidence type="ECO:0000256" key="1">
    <source>
        <dbReference type="ARBA" id="ARBA00001947"/>
    </source>
</evidence>
<keyword evidence="8" id="KW-0482">Metalloprotease</keyword>
<dbReference type="Gene3D" id="3.30.70.360">
    <property type="match status" value="2"/>
</dbReference>
<gene>
    <name evidence="9" type="ORF">RUMOBE_01304</name>
</gene>
<reference evidence="9 10" key="1">
    <citation type="submission" date="2007-03" db="EMBL/GenBank/DDBJ databases">
        <authorList>
            <person name="Fulton L."/>
            <person name="Clifton S."/>
            <person name="Fulton B."/>
            <person name="Xu J."/>
            <person name="Minx P."/>
            <person name="Pepin K.H."/>
            <person name="Johnson M."/>
            <person name="Thiruvilangam P."/>
            <person name="Bhonagiri V."/>
            <person name="Nash W.E."/>
            <person name="Mardis E.R."/>
            <person name="Wilson R.K."/>
        </authorList>
    </citation>
    <scope>NUCLEOTIDE SEQUENCE [LARGE SCALE GENOMIC DNA]</scope>
    <source>
        <strain evidence="9 10">ATCC 29174</strain>
    </source>
</reference>
<evidence type="ECO:0000313" key="10">
    <source>
        <dbReference type="Proteomes" id="UP000006002"/>
    </source>
</evidence>
<dbReference type="InterPro" id="IPR010964">
    <property type="entry name" value="M20A_pepV-rel"/>
</dbReference>
<dbReference type="EMBL" id="AAVO02000004">
    <property type="protein sequence ID" value="EDM87889.1"/>
    <property type="molecule type" value="Genomic_DNA"/>
</dbReference>
<dbReference type="GO" id="GO:0008777">
    <property type="term" value="F:acetylornithine deacetylase activity"/>
    <property type="evidence" value="ECO:0007669"/>
    <property type="project" value="TreeGrafter"/>
</dbReference>
<dbReference type="Pfam" id="PF01546">
    <property type="entry name" value="Peptidase_M20"/>
    <property type="match status" value="1"/>
</dbReference>
<evidence type="ECO:0000313" key="9">
    <source>
        <dbReference type="EMBL" id="EDM87889.1"/>
    </source>
</evidence>
<dbReference type="InterPro" id="IPR036264">
    <property type="entry name" value="Bact_exopeptidase_dim_dom"/>
</dbReference>
<keyword evidence="5 9" id="KW-0378">Hydrolase</keyword>
<dbReference type="InterPro" id="IPR050072">
    <property type="entry name" value="Peptidase_M20A"/>
</dbReference>
<dbReference type="CDD" id="cd03888">
    <property type="entry name" value="M20_PepV"/>
    <property type="match status" value="1"/>
</dbReference>
<comment type="caution">
    <text evidence="9">The sequence shown here is derived from an EMBL/GenBank/DDBJ whole genome shotgun (WGS) entry which is preliminary data.</text>
</comment>
<dbReference type="PROSITE" id="PS00759">
    <property type="entry name" value="ARGE_DAPE_CPG2_2"/>
    <property type="match status" value="1"/>
</dbReference>
<dbReference type="AlphaFoldDB" id="A5ZQN2"/>
<evidence type="ECO:0000256" key="3">
    <source>
        <dbReference type="ARBA" id="ARBA00022670"/>
    </source>
</evidence>
<reference evidence="9 10" key="2">
    <citation type="submission" date="2007-04" db="EMBL/GenBank/DDBJ databases">
        <title>Draft genome sequence of Ruminococcus obeum (ATCC 29174).</title>
        <authorList>
            <person name="Sudarsanam P."/>
            <person name="Ley R."/>
            <person name="Guruge J."/>
            <person name="Turnbaugh P.J."/>
            <person name="Mahowald M."/>
            <person name="Liep D."/>
            <person name="Gordon J."/>
        </authorList>
    </citation>
    <scope>NUCLEOTIDE SEQUENCE [LARGE SCALE GENOMIC DNA]</scope>
    <source>
        <strain evidence="9 10">ATCC 29174</strain>
    </source>
</reference>
<organism evidence="9 10">
    <name type="scientific">Blautia obeum ATCC 29174</name>
    <dbReference type="NCBI Taxonomy" id="411459"/>
    <lineage>
        <taxon>Bacteria</taxon>
        <taxon>Bacillati</taxon>
        <taxon>Bacillota</taxon>
        <taxon>Clostridia</taxon>
        <taxon>Lachnospirales</taxon>
        <taxon>Lachnospiraceae</taxon>
        <taxon>Blautia</taxon>
    </lineage>
</organism>
<dbReference type="Gene3D" id="3.40.630.10">
    <property type="entry name" value="Zn peptidases"/>
    <property type="match status" value="1"/>
</dbReference>
<protein>
    <submittedName>
        <fullName evidence="9">Putative dipeptidase</fullName>
        <ecNumber evidence="9">3.4.13.-</ecNumber>
    </submittedName>
</protein>
<comment type="cofactor">
    <cofactor evidence="1">
        <name>Zn(2+)</name>
        <dbReference type="ChEBI" id="CHEBI:29105"/>
    </cofactor>
</comment>
<evidence type="ECO:0000256" key="7">
    <source>
        <dbReference type="ARBA" id="ARBA00022997"/>
    </source>
</evidence>
<keyword evidence="6" id="KW-0862">Zinc</keyword>
<dbReference type="GO" id="GO:0008237">
    <property type="term" value="F:metallopeptidase activity"/>
    <property type="evidence" value="ECO:0007669"/>
    <property type="project" value="UniProtKB-KW"/>
</dbReference>
<keyword evidence="4" id="KW-0479">Metal-binding</keyword>
<evidence type="ECO:0000256" key="4">
    <source>
        <dbReference type="ARBA" id="ARBA00022723"/>
    </source>
</evidence>
<evidence type="ECO:0000256" key="6">
    <source>
        <dbReference type="ARBA" id="ARBA00022833"/>
    </source>
</evidence>
<comment type="similarity">
    <text evidence="2">Belongs to the peptidase M20A family.</text>
</comment>
<dbReference type="GO" id="GO:0006508">
    <property type="term" value="P:proteolysis"/>
    <property type="evidence" value="ECO:0007669"/>
    <property type="project" value="UniProtKB-KW"/>
</dbReference>
<dbReference type="PANTHER" id="PTHR43808:SF31">
    <property type="entry name" value="N-ACETYL-L-CITRULLINE DEACETYLASE"/>
    <property type="match status" value="1"/>
</dbReference>
<keyword evidence="7 9" id="KW-0224">Dipeptidase</keyword>
<dbReference type="InterPro" id="IPR002933">
    <property type="entry name" value="Peptidase_M20"/>
</dbReference>